<dbReference type="AlphaFoldDB" id="B9LZB4"/>
<accession>B9LZB4</accession>
<dbReference type="InterPro" id="IPR008023">
    <property type="entry name" value="DUF748"/>
</dbReference>
<evidence type="ECO:0000259" key="2">
    <source>
        <dbReference type="Pfam" id="PF13116"/>
    </source>
</evidence>
<keyword evidence="1" id="KW-1133">Transmembrane helix</keyword>
<organism evidence="3 4">
    <name type="scientific">Geotalea daltonii (strain DSM 22248 / JCM 15807 / FRC-32)</name>
    <name type="common">Geobacter daltonii</name>
    <dbReference type="NCBI Taxonomy" id="316067"/>
    <lineage>
        <taxon>Bacteria</taxon>
        <taxon>Pseudomonadati</taxon>
        <taxon>Thermodesulfobacteriota</taxon>
        <taxon>Desulfuromonadia</taxon>
        <taxon>Geobacterales</taxon>
        <taxon>Geobacteraceae</taxon>
        <taxon>Geotalea</taxon>
    </lineage>
</organism>
<dbReference type="PANTHER" id="PTHR30441">
    <property type="entry name" value="DUF748 DOMAIN-CONTAINING PROTEIN"/>
    <property type="match status" value="1"/>
</dbReference>
<dbReference type="RefSeq" id="WP_012647396.1">
    <property type="nucleotide sequence ID" value="NC_011979.1"/>
</dbReference>
<dbReference type="InterPro" id="IPR025263">
    <property type="entry name" value="YhdP_central"/>
</dbReference>
<dbReference type="GO" id="GO:0005886">
    <property type="term" value="C:plasma membrane"/>
    <property type="evidence" value="ECO:0007669"/>
    <property type="project" value="TreeGrafter"/>
</dbReference>
<evidence type="ECO:0000256" key="1">
    <source>
        <dbReference type="SAM" id="Phobius"/>
    </source>
</evidence>
<feature type="domain" description="YhdP central" evidence="2">
    <location>
        <begin position="513"/>
        <end position="1036"/>
    </location>
</feature>
<keyword evidence="4" id="KW-1185">Reference proteome</keyword>
<dbReference type="Pfam" id="PF13116">
    <property type="entry name" value="YhdP"/>
    <property type="match status" value="1"/>
</dbReference>
<dbReference type="PANTHER" id="PTHR30441:SF4">
    <property type="entry name" value="PROTEIN ASMA"/>
    <property type="match status" value="1"/>
</dbReference>
<protein>
    <recommendedName>
        <fullName evidence="2">YhdP central domain-containing protein</fullName>
    </recommendedName>
</protein>
<gene>
    <name evidence="3" type="ordered locus">Geob_2313</name>
</gene>
<dbReference type="HOGENOM" id="CLU_287263_0_0_7"/>
<sequence length="1073" mass="118214">MTPKNKYIIIVFSFLLAIVLAGGGLSFLLDKLLHLDTYKEQILAETQRMLKRQVTYEKGLFAFKFGPSFTFTNVIVKEKDGSNDFVSAEKITFKVDLLPLLEKRVSLHEIILSHPKINLSRDDKGVFNFDDLLEKTDSSVSVHLKEIKVDKGTINFDDRSVVPSGLTTRLKDLDLHLGNMTRGKKCRIKLAASIGGAAPNKLSVSGTVRIARRDRPLKESIADLHIKTDNFDVSQFWPYYMAHVPFKKVMGRFDTDLNVKGKFEAFTSKGEVRVSSLRFDYPQVFHAVLTPRNTHFRYAMELTDRDIAVKSINLTVDKLNVEGSCSILDLHSKDPRIVAQAVTSTFRLEEFAGYIPYGIIVDDTADFIEKHIKGGTYQLNEGRLDGRISQILHMELGQNYNVLFIKGTVDKGIVSFGPQVPTFNRVKGDLEMRGKDFNLIRMSGNFGTSPFTLDGKIADYPLTTPSSYPFTMKMTPRQAEVAWLLGQGREKYLSFTGNSELNLAGNGFTSGYNLSGDWNLIDTAYSYRNYINKPAKRANRVAFRGSLNKEEAILSYLAYDLGPLHLTASAGYSYKGQDNLNLGLQTNMFSAGDITPMLPFIRQYSPTGKLKASVHGKGPGNDLAKFRWGGDIHFSGFAVKPPEPVKMLSNMSGVIHFKGDQLETSQLSVKMGSSTISGKGSLSGFKNPTLSMTFSSPSLDLSDLGYNLAGKALLAEKLHASISLKDKDLQIKELSTQIKKTSLSVRGMVKEIDNPKIDVAITSPNLDIEDLLLLSKLEPTGKSESSTNLKMKASIKAASGKYRDLEFKGLKADALFEDKILYLQQLGFSAFGGNVSGKGRFDSGSNGTPHYQVSFNLDGVSAEKATHAIGMKKQEITGTLSLQGELSAKGNTSADIKRTALGSLKIYMEDGSLRRFATLSKIFSILNVSQLLKLQLPDMVSGGMPYNSIAGTLAVKDGTISTSDFFLDSDAMNISCVGKIDLTREEIDATVGVQPLQTVDKVVSRIPIVGWILTGKDKTLVTAYFEAKGKIDDPKVSAIPVKYLAKGVFDIFRRVFELPAKIFTNTGEVIIGK</sequence>
<dbReference type="STRING" id="316067.Geob_2313"/>
<feature type="transmembrane region" description="Helical" evidence="1">
    <location>
        <begin position="7"/>
        <end position="29"/>
    </location>
</feature>
<proteinExistence type="predicted"/>
<evidence type="ECO:0000313" key="3">
    <source>
        <dbReference type="EMBL" id="ACM20667.1"/>
    </source>
</evidence>
<name>B9LZB4_GEODF</name>
<dbReference type="KEGG" id="geo:Geob_2313"/>
<dbReference type="InterPro" id="IPR052894">
    <property type="entry name" value="AsmA-related"/>
</dbReference>
<reference evidence="3 4" key="1">
    <citation type="submission" date="2009-01" db="EMBL/GenBank/DDBJ databases">
        <title>Complete sequence of Geobacter sp. FRC-32.</title>
        <authorList>
            <consortium name="US DOE Joint Genome Institute"/>
            <person name="Lucas S."/>
            <person name="Copeland A."/>
            <person name="Lapidus A."/>
            <person name="Glavina del Rio T."/>
            <person name="Dalin E."/>
            <person name="Tice H."/>
            <person name="Bruce D."/>
            <person name="Goodwin L."/>
            <person name="Pitluck S."/>
            <person name="Saunders E."/>
            <person name="Brettin T."/>
            <person name="Detter J.C."/>
            <person name="Han C."/>
            <person name="Larimer F."/>
            <person name="Land M."/>
            <person name="Hauser L."/>
            <person name="Kyrpides N."/>
            <person name="Ovchinnikova G."/>
            <person name="Kostka J."/>
            <person name="Richardson P."/>
        </authorList>
    </citation>
    <scope>NUCLEOTIDE SEQUENCE [LARGE SCALE GENOMIC DNA]</scope>
    <source>
        <strain evidence="4">DSM 22248 / JCM 15807 / FRC-32</strain>
    </source>
</reference>
<evidence type="ECO:0000313" key="4">
    <source>
        <dbReference type="Proteomes" id="UP000007721"/>
    </source>
</evidence>
<keyword evidence="1" id="KW-0472">Membrane</keyword>
<dbReference type="eggNOG" id="COG2982">
    <property type="taxonomic scope" value="Bacteria"/>
</dbReference>
<dbReference type="Pfam" id="PF05359">
    <property type="entry name" value="DUF748"/>
    <property type="match status" value="1"/>
</dbReference>
<keyword evidence="1" id="KW-0812">Transmembrane</keyword>
<dbReference type="Proteomes" id="UP000007721">
    <property type="component" value="Chromosome"/>
</dbReference>
<dbReference type="GO" id="GO:0090313">
    <property type="term" value="P:regulation of protein targeting to membrane"/>
    <property type="evidence" value="ECO:0007669"/>
    <property type="project" value="TreeGrafter"/>
</dbReference>
<dbReference type="EMBL" id="CP001390">
    <property type="protein sequence ID" value="ACM20667.1"/>
    <property type="molecule type" value="Genomic_DNA"/>
</dbReference>